<dbReference type="EC" id="2.3.1.57" evidence="1"/>
<dbReference type="PROSITE" id="PS51186">
    <property type="entry name" value="GNAT"/>
    <property type="match status" value="1"/>
</dbReference>
<protein>
    <submittedName>
        <fullName evidence="1">Spermidine N(1)-acetyltransferase</fullName>
        <ecNumber evidence="1">2.3.1.57</ecNumber>
    </submittedName>
</protein>
<dbReference type="PANTHER" id="PTHR43415">
    <property type="entry name" value="SPERMIDINE N(1)-ACETYLTRANSFERASE"/>
    <property type="match status" value="1"/>
</dbReference>
<sequence>MKEKIIIREAKPQDAALMLEYLYKIGGESDFLTFGQGELKKSEFEEKEFIENAVKSDNALFLVAEAEGKIVGNLNFAGGKNSKVRHTGEFGVSVLKEYWGQRIGKKLIERLIAWSKEASIIRKINLRVRTDNLRAIALYEDLGFIKEGIIKRDFFIEGKFYDSFSMGLFID</sequence>
<dbReference type="InterPro" id="IPR000182">
    <property type="entry name" value="GNAT_dom"/>
</dbReference>
<dbReference type="Gene3D" id="3.40.630.30">
    <property type="match status" value="1"/>
</dbReference>
<proteinExistence type="predicted"/>
<dbReference type="AlphaFoldDB" id="A0A1S8L7B2"/>
<gene>
    <name evidence="1" type="primary">speG</name>
    <name evidence="1" type="ORF">CROST_028630</name>
</gene>
<dbReference type="Proteomes" id="UP000190951">
    <property type="component" value="Chromosome"/>
</dbReference>
<dbReference type="Pfam" id="PF00583">
    <property type="entry name" value="Acetyltransf_1"/>
    <property type="match status" value="1"/>
</dbReference>
<keyword evidence="1" id="KW-0012">Acyltransferase</keyword>
<keyword evidence="1" id="KW-0808">Transferase</keyword>
<accession>A0A1S8L7B2</accession>
<dbReference type="EMBL" id="CP096983">
    <property type="protein sequence ID" value="URZ12146.1"/>
    <property type="molecule type" value="Genomic_DNA"/>
</dbReference>
<dbReference type="SUPFAM" id="SSF55729">
    <property type="entry name" value="Acyl-CoA N-acyltransferases (Nat)"/>
    <property type="match status" value="1"/>
</dbReference>
<dbReference type="CDD" id="cd04301">
    <property type="entry name" value="NAT_SF"/>
    <property type="match status" value="1"/>
</dbReference>
<dbReference type="RefSeq" id="WP_077832033.1">
    <property type="nucleotide sequence ID" value="NZ_CP096983.1"/>
</dbReference>
<dbReference type="KEGG" id="crw:CROST_028630"/>
<dbReference type="STRING" id="84029.CROST_19570"/>
<name>A0A1S8L7B2_9CLOT</name>
<dbReference type="InterPro" id="IPR016181">
    <property type="entry name" value="Acyl_CoA_acyltransferase"/>
</dbReference>
<organism evidence="1 2">
    <name type="scientific">Clostridium felsineum</name>
    <dbReference type="NCBI Taxonomy" id="36839"/>
    <lineage>
        <taxon>Bacteria</taxon>
        <taxon>Bacillati</taxon>
        <taxon>Bacillota</taxon>
        <taxon>Clostridia</taxon>
        <taxon>Eubacteriales</taxon>
        <taxon>Clostridiaceae</taxon>
        <taxon>Clostridium</taxon>
    </lineage>
</organism>
<keyword evidence="2" id="KW-1185">Reference proteome</keyword>
<evidence type="ECO:0000313" key="1">
    <source>
        <dbReference type="EMBL" id="URZ12146.1"/>
    </source>
</evidence>
<dbReference type="GO" id="GO:0004145">
    <property type="term" value="F:diamine N-acetyltransferase activity"/>
    <property type="evidence" value="ECO:0007669"/>
    <property type="project" value="UniProtKB-EC"/>
</dbReference>
<reference evidence="1 2" key="1">
    <citation type="submission" date="2022-04" db="EMBL/GenBank/DDBJ databases">
        <title>Genome sequence of C. roseum typestrain.</title>
        <authorList>
            <person name="Poehlein A."/>
            <person name="Schoch T."/>
            <person name="Duerre P."/>
            <person name="Daniel R."/>
        </authorList>
    </citation>
    <scope>NUCLEOTIDE SEQUENCE [LARGE SCALE GENOMIC DNA]</scope>
    <source>
        <strain evidence="1 2">DSM 7320</strain>
    </source>
</reference>
<dbReference type="PANTHER" id="PTHR43415:SF3">
    <property type="entry name" value="GNAT-FAMILY ACETYLTRANSFERASE"/>
    <property type="match status" value="1"/>
</dbReference>
<evidence type="ECO:0000313" key="2">
    <source>
        <dbReference type="Proteomes" id="UP000190951"/>
    </source>
</evidence>